<dbReference type="STRING" id="504832.OCA5_c17350"/>
<keyword evidence="2" id="KW-1133">Transmembrane helix</keyword>
<dbReference type="KEGG" id="oca:OCAR_6299"/>
<dbReference type="SUPFAM" id="SSF52096">
    <property type="entry name" value="ClpP/crotonase"/>
    <property type="match status" value="1"/>
</dbReference>
<dbReference type="OrthoDB" id="5936191at2"/>
<feature type="region of interest" description="Disordered" evidence="1">
    <location>
        <begin position="1"/>
        <end position="39"/>
    </location>
</feature>
<feature type="compositionally biased region" description="Low complexity" evidence="1">
    <location>
        <begin position="1"/>
        <end position="13"/>
    </location>
</feature>
<keyword evidence="2" id="KW-0812">Transmembrane</keyword>
<feature type="transmembrane region" description="Helical" evidence="2">
    <location>
        <begin position="45"/>
        <end position="64"/>
    </location>
</feature>
<name>B6JFY9_AFIC5</name>
<evidence type="ECO:0000313" key="3">
    <source>
        <dbReference type="EMBL" id="AEI06449.1"/>
    </source>
</evidence>
<organism evidence="3 4">
    <name type="scientific">Afipia carboxidovorans (strain ATCC 49405 / DSM 1227 / KCTC 32145 / OM5)</name>
    <name type="common">Oligotropha carboxidovorans</name>
    <dbReference type="NCBI Taxonomy" id="504832"/>
    <lineage>
        <taxon>Bacteria</taxon>
        <taxon>Pseudomonadati</taxon>
        <taxon>Pseudomonadota</taxon>
        <taxon>Alphaproteobacteria</taxon>
        <taxon>Hyphomicrobiales</taxon>
        <taxon>Nitrobacteraceae</taxon>
        <taxon>Afipia</taxon>
    </lineage>
</organism>
<dbReference type="AlphaFoldDB" id="B6JFY9"/>
<dbReference type="KEGG" id="ocg:OCA5_c17350"/>
<dbReference type="eggNOG" id="COG3904">
    <property type="taxonomic scope" value="Bacteria"/>
</dbReference>
<dbReference type="RefSeq" id="WP_012563438.1">
    <property type="nucleotide sequence ID" value="NC_011386.1"/>
</dbReference>
<evidence type="ECO:0000313" key="4">
    <source>
        <dbReference type="Proteomes" id="UP000007730"/>
    </source>
</evidence>
<reference evidence="3 4" key="1">
    <citation type="journal article" date="2011" name="J. Bacteriol.">
        <title>Complete genome sequences of the chemolithoautotrophic Oligotropha carboxidovorans strains OM4 and OM5.</title>
        <authorList>
            <person name="Volland S."/>
            <person name="Rachinger M."/>
            <person name="Strittmatter A."/>
            <person name="Daniel R."/>
            <person name="Gottschalk G."/>
            <person name="Meyer O."/>
        </authorList>
    </citation>
    <scope>NUCLEOTIDE SEQUENCE [LARGE SCALE GENOMIC DNA]</scope>
    <source>
        <strain evidence="4">ATCC 49405 / DSM 1227 / KCTC 32145 / OM5</strain>
    </source>
</reference>
<dbReference type="EMBL" id="CP002826">
    <property type="protein sequence ID" value="AEI06449.1"/>
    <property type="molecule type" value="Genomic_DNA"/>
</dbReference>
<dbReference type="HOGENOM" id="CLU_1178437_0_0_5"/>
<dbReference type="InterPro" id="IPR029045">
    <property type="entry name" value="ClpP/crotonase-like_dom_sf"/>
</dbReference>
<accession>B6JFY9</accession>
<keyword evidence="2" id="KW-0472">Membrane</keyword>
<gene>
    <name evidence="3" type="ordered locus">OCA5_c17350</name>
</gene>
<evidence type="ECO:0000256" key="1">
    <source>
        <dbReference type="SAM" id="MobiDB-lite"/>
    </source>
</evidence>
<dbReference type="Gene3D" id="3.90.226.10">
    <property type="entry name" value="2-enoyl-CoA Hydratase, Chain A, domain 1"/>
    <property type="match status" value="1"/>
</dbReference>
<dbReference type="PATRIC" id="fig|504832.7.peg.1857"/>
<sequence length="273" mass="29558">MIPKIKPPSGSSPNGAAGPWGKSADGAPPPADYDAPPGPRRRRRWFGRGTLGSILFVVLIFALWTGHAWQDLSQPAAWAYWKDLYFSPSLSSSTGMIEANGRSRRVLAIRGPIGAAATTWFRERLDDAKLASGDVVLLSSPGGRLDQGLIMGEVIRARGLTTMVGTLDGEGRIRPSYCASACVLVYAGGAVREAFPGSALGVHQFTTDLARDDSRRDIVADTQRTTGMIFEYVTRMGVSPTILQAMSASRDMRWLTEREALDLRLSTQRFAAN</sequence>
<keyword evidence="4" id="KW-1185">Reference proteome</keyword>
<evidence type="ECO:0000256" key="2">
    <source>
        <dbReference type="SAM" id="Phobius"/>
    </source>
</evidence>
<protein>
    <submittedName>
        <fullName evidence="3">Uncharacterized protein</fullName>
    </submittedName>
</protein>
<proteinExistence type="predicted"/>
<dbReference type="Proteomes" id="UP000007730">
    <property type="component" value="Chromosome"/>
</dbReference>